<dbReference type="Proteomes" id="UP000222542">
    <property type="component" value="Unassembled WGS sequence"/>
</dbReference>
<dbReference type="AlphaFoldDB" id="A0A2G3A857"/>
<organism evidence="1 2">
    <name type="scientific">Capsicum annuum</name>
    <name type="common">Capsicum pepper</name>
    <dbReference type="NCBI Taxonomy" id="4072"/>
    <lineage>
        <taxon>Eukaryota</taxon>
        <taxon>Viridiplantae</taxon>
        <taxon>Streptophyta</taxon>
        <taxon>Embryophyta</taxon>
        <taxon>Tracheophyta</taxon>
        <taxon>Spermatophyta</taxon>
        <taxon>Magnoliopsida</taxon>
        <taxon>eudicotyledons</taxon>
        <taxon>Gunneridae</taxon>
        <taxon>Pentapetalae</taxon>
        <taxon>asterids</taxon>
        <taxon>lamiids</taxon>
        <taxon>Solanales</taxon>
        <taxon>Solanaceae</taxon>
        <taxon>Solanoideae</taxon>
        <taxon>Capsiceae</taxon>
        <taxon>Capsicum</taxon>
    </lineage>
</organism>
<accession>A0A2G3A857</accession>
<keyword evidence="2" id="KW-1185">Reference proteome</keyword>
<reference evidence="1 2" key="2">
    <citation type="journal article" date="2017" name="Genome Biol.">
        <title>New reference genome sequences of hot pepper reveal the massive evolution of plant disease-resistance genes by retroduplication.</title>
        <authorList>
            <person name="Kim S."/>
            <person name="Park J."/>
            <person name="Yeom S.I."/>
            <person name="Kim Y.M."/>
            <person name="Seo E."/>
            <person name="Kim K.T."/>
            <person name="Kim M.S."/>
            <person name="Lee J.M."/>
            <person name="Cheong K."/>
            <person name="Shin H.S."/>
            <person name="Kim S.B."/>
            <person name="Han K."/>
            <person name="Lee J."/>
            <person name="Park M."/>
            <person name="Lee H.A."/>
            <person name="Lee H.Y."/>
            <person name="Lee Y."/>
            <person name="Oh S."/>
            <person name="Lee J.H."/>
            <person name="Choi E."/>
            <person name="Choi E."/>
            <person name="Lee S.E."/>
            <person name="Jeon J."/>
            <person name="Kim H."/>
            <person name="Choi G."/>
            <person name="Song H."/>
            <person name="Lee J."/>
            <person name="Lee S.C."/>
            <person name="Kwon J.K."/>
            <person name="Lee H.Y."/>
            <person name="Koo N."/>
            <person name="Hong Y."/>
            <person name="Kim R.W."/>
            <person name="Kang W.H."/>
            <person name="Huh J.H."/>
            <person name="Kang B.C."/>
            <person name="Yang T.J."/>
            <person name="Lee Y.H."/>
            <person name="Bennetzen J.L."/>
            <person name="Choi D."/>
        </authorList>
    </citation>
    <scope>NUCLEOTIDE SEQUENCE [LARGE SCALE GENOMIC DNA]</scope>
    <source>
        <strain evidence="2">cv. CM334</strain>
    </source>
</reference>
<name>A0A2G3A857_CAPAN</name>
<comment type="caution">
    <text evidence="1">The sequence shown here is derived from an EMBL/GenBank/DDBJ whole genome shotgun (WGS) entry which is preliminary data.</text>
</comment>
<dbReference type="EMBL" id="AYRZ02000002">
    <property type="protein sequence ID" value="PHT90435.1"/>
    <property type="molecule type" value="Genomic_DNA"/>
</dbReference>
<sequence>MEAVIATALLGSSDDSSEDQELDINRMYFDVVGGTKKQYVYGLGSQASTLHKDQNSVNLANLVSDHVTEERIKILEKEVSQMRENQERVLQECIEAEVQQRVEQEVSRLRQQSDD</sequence>
<gene>
    <name evidence="1" type="ORF">T459_05548</name>
</gene>
<evidence type="ECO:0000313" key="2">
    <source>
        <dbReference type="Proteomes" id="UP000222542"/>
    </source>
</evidence>
<dbReference type="Gramene" id="PHT90435">
    <property type="protein sequence ID" value="PHT90435"/>
    <property type="gene ID" value="T459_05548"/>
</dbReference>
<dbReference type="OMA" id="SRTFHPI"/>
<evidence type="ECO:0000313" key="1">
    <source>
        <dbReference type="EMBL" id="PHT90435.1"/>
    </source>
</evidence>
<reference evidence="1 2" key="1">
    <citation type="journal article" date="2014" name="Nat. Genet.">
        <title>Genome sequence of the hot pepper provides insights into the evolution of pungency in Capsicum species.</title>
        <authorList>
            <person name="Kim S."/>
            <person name="Park M."/>
            <person name="Yeom S.I."/>
            <person name="Kim Y.M."/>
            <person name="Lee J.M."/>
            <person name="Lee H.A."/>
            <person name="Seo E."/>
            <person name="Choi J."/>
            <person name="Cheong K."/>
            <person name="Kim K.T."/>
            <person name="Jung K."/>
            <person name="Lee G.W."/>
            <person name="Oh S.K."/>
            <person name="Bae C."/>
            <person name="Kim S.B."/>
            <person name="Lee H.Y."/>
            <person name="Kim S.Y."/>
            <person name="Kim M.S."/>
            <person name="Kang B.C."/>
            <person name="Jo Y.D."/>
            <person name="Yang H.B."/>
            <person name="Jeong H.J."/>
            <person name="Kang W.H."/>
            <person name="Kwon J.K."/>
            <person name="Shin C."/>
            <person name="Lim J.Y."/>
            <person name="Park J.H."/>
            <person name="Huh J.H."/>
            <person name="Kim J.S."/>
            <person name="Kim B.D."/>
            <person name="Cohen O."/>
            <person name="Paran I."/>
            <person name="Suh M.C."/>
            <person name="Lee S.B."/>
            <person name="Kim Y.K."/>
            <person name="Shin Y."/>
            <person name="Noh S.J."/>
            <person name="Park J."/>
            <person name="Seo Y.S."/>
            <person name="Kwon S.Y."/>
            <person name="Kim H.A."/>
            <person name="Park J.M."/>
            <person name="Kim H.J."/>
            <person name="Choi S.B."/>
            <person name="Bosland P.W."/>
            <person name="Reeves G."/>
            <person name="Jo S.H."/>
            <person name="Lee B.W."/>
            <person name="Cho H.T."/>
            <person name="Choi H.S."/>
            <person name="Lee M.S."/>
            <person name="Yu Y."/>
            <person name="Do Choi Y."/>
            <person name="Park B.S."/>
            <person name="van Deynze A."/>
            <person name="Ashrafi H."/>
            <person name="Hill T."/>
            <person name="Kim W.T."/>
            <person name="Pai H.S."/>
            <person name="Ahn H.K."/>
            <person name="Yeam I."/>
            <person name="Giovannoni J.J."/>
            <person name="Rose J.K."/>
            <person name="Sorensen I."/>
            <person name="Lee S.J."/>
            <person name="Kim R.W."/>
            <person name="Choi I.Y."/>
            <person name="Choi B.S."/>
            <person name="Lim J.S."/>
            <person name="Lee Y.H."/>
            <person name="Choi D."/>
        </authorList>
    </citation>
    <scope>NUCLEOTIDE SEQUENCE [LARGE SCALE GENOMIC DNA]</scope>
    <source>
        <strain evidence="2">cv. CM334</strain>
    </source>
</reference>
<protein>
    <submittedName>
        <fullName evidence="1">Uncharacterized protein</fullName>
    </submittedName>
</protein>
<proteinExistence type="predicted"/>